<comment type="caution">
    <text evidence="2">The sequence shown here is derived from an EMBL/GenBank/DDBJ whole genome shotgun (WGS) entry which is preliminary data.</text>
</comment>
<dbReference type="Proteomes" id="UP000024635">
    <property type="component" value="Unassembled WGS sequence"/>
</dbReference>
<keyword evidence="3" id="KW-1185">Reference proteome</keyword>
<dbReference type="EMBL" id="JARK01001423">
    <property type="protein sequence ID" value="EYC04539.1"/>
    <property type="molecule type" value="Genomic_DNA"/>
</dbReference>
<dbReference type="AlphaFoldDB" id="A0A016TNJ6"/>
<sequence>MMYFPMRMVSLCSKCENRQKFFNNLTLCPNLCSSHLQPFIEFFRCTVSVLEATNLRDSPQRNTFKMRLLHVLVMLLAVVLTANSLTEQPLIRTKRRWGLGRGWRWGGGWGWGRGWLYRLPWRLGWGLGRTGLRMLSRNMFWPGIGFSPFQSWNGFWPTIGGGVMYPYGK</sequence>
<proteinExistence type="predicted"/>
<gene>
    <name evidence="2" type="primary">Acey_s0087.g2068</name>
    <name evidence="2" type="ORF">Y032_0087g2068</name>
</gene>
<keyword evidence="1" id="KW-0812">Transmembrane</keyword>
<name>A0A016TNJ6_9BILA</name>
<evidence type="ECO:0000256" key="1">
    <source>
        <dbReference type="SAM" id="Phobius"/>
    </source>
</evidence>
<protein>
    <submittedName>
        <fullName evidence="2">Uncharacterized protein</fullName>
    </submittedName>
</protein>
<keyword evidence="1" id="KW-0472">Membrane</keyword>
<accession>A0A016TNJ6</accession>
<keyword evidence="1" id="KW-1133">Transmembrane helix</keyword>
<evidence type="ECO:0000313" key="3">
    <source>
        <dbReference type="Proteomes" id="UP000024635"/>
    </source>
</evidence>
<evidence type="ECO:0000313" key="2">
    <source>
        <dbReference type="EMBL" id="EYC04539.1"/>
    </source>
</evidence>
<reference evidence="3" key="1">
    <citation type="journal article" date="2015" name="Nat. Genet.">
        <title>The genome and transcriptome of the zoonotic hookworm Ancylostoma ceylanicum identify infection-specific gene families.</title>
        <authorList>
            <person name="Schwarz E.M."/>
            <person name="Hu Y."/>
            <person name="Antoshechkin I."/>
            <person name="Miller M.M."/>
            <person name="Sternberg P.W."/>
            <person name="Aroian R.V."/>
        </authorList>
    </citation>
    <scope>NUCLEOTIDE SEQUENCE</scope>
    <source>
        <strain evidence="3">HY135</strain>
    </source>
</reference>
<feature type="transmembrane region" description="Helical" evidence="1">
    <location>
        <begin position="68"/>
        <end position="86"/>
    </location>
</feature>
<organism evidence="2 3">
    <name type="scientific">Ancylostoma ceylanicum</name>
    <dbReference type="NCBI Taxonomy" id="53326"/>
    <lineage>
        <taxon>Eukaryota</taxon>
        <taxon>Metazoa</taxon>
        <taxon>Ecdysozoa</taxon>
        <taxon>Nematoda</taxon>
        <taxon>Chromadorea</taxon>
        <taxon>Rhabditida</taxon>
        <taxon>Rhabditina</taxon>
        <taxon>Rhabditomorpha</taxon>
        <taxon>Strongyloidea</taxon>
        <taxon>Ancylostomatidae</taxon>
        <taxon>Ancylostomatinae</taxon>
        <taxon>Ancylostoma</taxon>
    </lineage>
</organism>